<dbReference type="OrthoDB" id="227596at2"/>
<evidence type="ECO:0000256" key="8">
    <source>
        <dbReference type="ARBA" id="ARBA00023012"/>
    </source>
</evidence>
<dbReference type="Pfam" id="PF07730">
    <property type="entry name" value="HisKA_3"/>
    <property type="match status" value="1"/>
</dbReference>
<evidence type="ECO:0000256" key="2">
    <source>
        <dbReference type="ARBA" id="ARBA00012438"/>
    </source>
</evidence>
<feature type="transmembrane region" description="Helical" evidence="9">
    <location>
        <begin position="79"/>
        <end position="95"/>
    </location>
</feature>
<dbReference type="GO" id="GO:0005524">
    <property type="term" value="F:ATP binding"/>
    <property type="evidence" value="ECO:0007669"/>
    <property type="project" value="UniProtKB-KW"/>
</dbReference>
<gene>
    <name evidence="11" type="ORF">AOZ06_25425</name>
</gene>
<dbReference type="InterPro" id="IPR050482">
    <property type="entry name" value="Sensor_HK_TwoCompSys"/>
</dbReference>
<dbReference type="Pfam" id="PF02518">
    <property type="entry name" value="HATPase_c"/>
    <property type="match status" value="1"/>
</dbReference>
<dbReference type="InterPro" id="IPR003594">
    <property type="entry name" value="HATPase_dom"/>
</dbReference>
<reference evidence="11 12" key="1">
    <citation type="submission" date="2015-07" db="EMBL/GenBank/DDBJ databases">
        <title>Genome sequencing of Kibdelosporangium phytohabitans.</title>
        <authorList>
            <person name="Qin S."/>
            <person name="Xing K."/>
        </authorList>
    </citation>
    <scope>NUCLEOTIDE SEQUENCE [LARGE SCALE GENOMIC DNA]</scope>
    <source>
        <strain evidence="11 12">KLBMP1111</strain>
    </source>
</reference>
<dbReference type="CDD" id="cd16917">
    <property type="entry name" value="HATPase_UhpB-NarQ-NarX-like"/>
    <property type="match status" value="1"/>
</dbReference>
<evidence type="ECO:0000256" key="3">
    <source>
        <dbReference type="ARBA" id="ARBA00022553"/>
    </source>
</evidence>
<keyword evidence="9" id="KW-0812">Transmembrane</keyword>
<evidence type="ECO:0000256" key="7">
    <source>
        <dbReference type="ARBA" id="ARBA00022840"/>
    </source>
</evidence>
<evidence type="ECO:0000259" key="10">
    <source>
        <dbReference type="SMART" id="SM00387"/>
    </source>
</evidence>
<keyword evidence="5" id="KW-0547">Nucleotide-binding</keyword>
<evidence type="ECO:0000313" key="12">
    <source>
        <dbReference type="Proteomes" id="UP000063699"/>
    </source>
</evidence>
<dbReference type="GO" id="GO:0046983">
    <property type="term" value="F:protein dimerization activity"/>
    <property type="evidence" value="ECO:0007669"/>
    <property type="project" value="InterPro"/>
</dbReference>
<keyword evidence="7" id="KW-0067">ATP-binding</keyword>
<dbReference type="GO" id="GO:0016020">
    <property type="term" value="C:membrane"/>
    <property type="evidence" value="ECO:0007669"/>
    <property type="project" value="InterPro"/>
</dbReference>
<keyword evidence="9" id="KW-0472">Membrane</keyword>
<name>A0A0N9I4T6_9PSEU</name>
<evidence type="ECO:0000256" key="5">
    <source>
        <dbReference type="ARBA" id="ARBA00022741"/>
    </source>
</evidence>
<keyword evidence="8" id="KW-0902">Two-component regulatory system</keyword>
<evidence type="ECO:0000256" key="4">
    <source>
        <dbReference type="ARBA" id="ARBA00022679"/>
    </source>
</evidence>
<feature type="domain" description="Histidine kinase/HSP90-like ATPase" evidence="10">
    <location>
        <begin position="271"/>
        <end position="377"/>
    </location>
</feature>
<dbReference type="EMBL" id="CP012752">
    <property type="protein sequence ID" value="ALG15057.1"/>
    <property type="molecule type" value="Genomic_DNA"/>
</dbReference>
<dbReference type="SUPFAM" id="SSF55874">
    <property type="entry name" value="ATPase domain of HSP90 chaperone/DNA topoisomerase II/histidine kinase"/>
    <property type="match status" value="1"/>
</dbReference>
<dbReference type="AlphaFoldDB" id="A0A0N9I4T6"/>
<dbReference type="PANTHER" id="PTHR24421">
    <property type="entry name" value="NITRATE/NITRITE SENSOR PROTEIN NARX-RELATED"/>
    <property type="match status" value="1"/>
</dbReference>
<evidence type="ECO:0000256" key="6">
    <source>
        <dbReference type="ARBA" id="ARBA00022777"/>
    </source>
</evidence>
<keyword evidence="4" id="KW-0808">Transferase</keyword>
<keyword evidence="6 11" id="KW-0418">Kinase</keyword>
<keyword evidence="12" id="KW-1185">Reference proteome</keyword>
<keyword evidence="9" id="KW-1133">Transmembrane helix</keyword>
<comment type="catalytic activity">
    <reaction evidence="1">
        <text>ATP + protein L-histidine = ADP + protein N-phospho-L-histidine.</text>
        <dbReference type="EC" id="2.7.13.3"/>
    </reaction>
</comment>
<evidence type="ECO:0000256" key="1">
    <source>
        <dbReference type="ARBA" id="ARBA00000085"/>
    </source>
</evidence>
<evidence type="ECO:0000256" key="9">
    <source>
        <dbReference type="SAM" id="Phobius"/>
    </source>
</evidence>
<dbReference type="InterPro" id="IPR011712">
    <property type="entry name" value="Sig_transdc_His_kin_sub3_dim/P"/>
</dbReference>
<feature type="transmembrane region" description="Helical" evidence="9">
    <location>
        <begin position="54"/>
        <end position="73"/>
    </location>
</feature>
<dbReference type="KEGG" id="kphy:AOZ06_25425"/>
<dbReference type="InterPro" id="IPR036890">
    <property type="entry name" value="HATPase_C_sf"/>
</dbReference>
<dbReference type="STRING" id="860235.AOZ06_25425"/>
<dbReference type="Gene3D" id="1.20.5.1930">
    <property type="match status" value="1"/>
</dbReference>
<keyword evidence="3" id="KW-0597">Phosphoprotein</keyword>
<feature type="transmembrane region" description="Helical" evidence="9">
    <location>
        <begin position="127"/>
        <end position="149"/>
    </location>
</feature>
<proteinExistence type="predicted"/>
<dbReference type="Proteomes" id="UP000063699">
    <property type="component" value="Chromosome"/>
</dbReference>
<feature type="transmembrane region" description="Helical" evidence="9">
    <location>
        <begin position="28"/>
        <end position="47"/>
    </location>
</feature>
<sequence>MAAGAGLVVVHGAALAVTAVAIADSWGGDYWVFGCATGLVMGVLALMRSRHTGWAAGVALGVAAVAIVVAWAGHLPAEPGPAAVVGLSVLIGSAIRSLPIRWAAAVAAGGLVLVVGTGLTAPASAAGVPAVLTFFGAGWLAALATGLGLRLLDTRRRTVAEQVRRAERLELARELHDIVAHHMTGVVLHAQAIQVVRRKYPEKLDEYLAGIETASSDALVAMRRVVGLLRDTSDPAPSGPGQLSELVARFTSHGPSVYLDLPDDEPDWPPEVVSTVYRVVQEALTNITKHAPHAQSVTVRVTHDHIDRTTISQAQPSITVEITDDAPAHPARYTHRSGYGLVGMRERVEALDGTLSAGPCSGSGWSVRAVLPLPVRELR</sequence>
<dbReference type="PANTHER" id="PTHR24421:SF10">
    <property type="entry name" value="NITRATE_NITRITE SENSOR PROTEIN NARQ"/>
    <property type="match status" value="1"/>
</dbReference>
<dbReference type="SMART" id="SM00387">
    <property type="entry name" value="HATPase_c"/>
    <property type="match status" value="1"/>
</dbReference>
<accession>A0A0N9I4T6</accession>
<dbReference type="GO" id="GO:0000155">
    <property type="term" value="F:phosphorelay sensor kinase activity"/>
    <property type="evidence" value="ECO:0007669"/>
    <property type="project" value="InterPro"/>
</dbReference>
<dbReference type="Gene3D" id="3.30.565.10">
    <property type="entry name" value="Histidine kinase-like ATPase, C-terminal domain"/>
    <property type="match status" value="1"/>
</dbReference>
<evidence type="ECO:0000313" key="11">
    <source>
        <dbReference type="EMBL" id="ALG15057.1"/>
    </source>
</evidence>
<protein>
    <recommendedName>
        <fullName evidence="2">histidine kinase</fullName>
        <ecNumber evidence="2">2.7.13.3</ecNumber>
    </recommendedName>
</protein>
<organism evidence="11 12">
    <name type="scientific">Kibdelosporangium phytohabitans</name>
    <dbReference type="NCBI Taxonomy" id="860235"/>
    <lineage>
        <taxon>Bacteria</taxon>
        <taxon>Bacillati</taxon>
        <taxon>Actinomycetota</taxon>
        <taxon>Actinomycetes</taxon>
        <taxon>Pseudonocardiales</taxon>
        <taxon>Pseudonocardiaceae</taxon>
        <taxon>Kibdelosporangium</taxon>
    </lineage>
</organism>
<dbReference type="EC" id="2.7.13.3" evidence="2"/>
<feature type="transmembrane region" description="Helical" evidence="9">
    <location>
        <begin position="102"/>
        <end position="121"/>
    </location>
</feature>